<organism evidence="2 3">
    <name type="scientific">Muraenolepis orangiensis</name>
    <name type="common">Patagonian moray cod</name>
    <dbReference type="NCBI Taxonomy" id="630683"/>
    <lineage>
        <taxon>Eukaryota</taxon>
        <taxon>Metazoa</taxon>
        <taxon>Chordata</taxon>
        <taxon>Craniata</taxon>
        <taxon>Vertebrata</taxon>
        <taxon>Euteleostomi</taxon>
        <taxon>Actinopterygii</taxon>
        <taxon>Neopterygii</taxon>
        <taxon>Teleostei</taxon>
        <taxon>Neoteleostei</taxon>
        <taxon>Acanthomorphata</taxon>
        <taxon>Zeiogadaria</taxon>
        <taxon>Gadariae</taxon>
        <taxon>Gadiformes</taxon>
        <taxon>Muraenolepidoidei</taxon>
        <taxon>Muraenolepididae</taxon>
        <taxon>Muraenolepis</taxon>
    </lineage>
</organism>
<feature type="compositionally biased region" description="Basic and acidic residues" evidence="1">
    <location>
        <begin position="1"/>
        <end position="13"/>
    </location>
</feature>
<keyword evidence="3" id="KW-1185">Reference proteome</keyword>
<gene>
    <name evidence="2" type="ORF">NHX12_022392</name>
</gene>
<feature type="region of interest" description="Disordered" evidence="1">
    <location>
        <begin position="1"/>
        <end position="26"/>
    </location>
</feature>
<proteinExistence type="predicted"/>
<accession>A0A9Q0ITH2</accession>
<evidence type="ECO:0000313" key="3">
    <source>
        <dbReference type="Proteomes" id="UP001148018"/>
    </source>
</evidence>
<name>A0A9Q0ITH2_9TELE</name>
<evidence type="ECO:0000256" key="1">
    <source>
        <dbReference type="SAM" id="MobiDB-lite"/>
    </source>
</evidence>
<reference evidence="2" key="1">
    <citation type="submission" date="2022-07" db="EMBL/GenBank/DDBJ databases">
        <title>Chromosome-level genome of Muraenolepis orangiensis.</title>
        <authorList>
            <person name="Kim J."/>
        </authorList>
    </citation>
    <scope>NUCLEOTIDE SEQUENCE</scope>
    <source>
        <strain evidence="2">KU_S4_2022</strain>
        <tissue evidence="2">Muscle</tissue>
    </source>
</reference>
<dbReference type="AlphaFoldDB" id="A0A9Q0ITH2"/>
<sequence length="174" mass="18903">MHGKKPKDTDSPDKWIPTGKTVTSDDLNTTNDIHFIRDRHMYHLSSPIGTEGTRQEGVLGPLPQYPAPEKLAYIYFLSPPECLNPGSLVLSHEEPNLRLRTGGPRPSEMRGVHPGGPDGPRAVCHTSQRFLEGLALGLEPQPPTGLRLGGCSNPAQRSFSGLRNSPLPFPPGLC</sequence>
<evidence type="ECO:0000313" key="2">
    <source>
        <dbReference type="EMBL" id="KAJ3610299.1"/>
    </source>
</evidence>
<protein>
    <submittedName>
        <fullName evidence="2">Uncharacterized protein</fullName>
    </submittedName>
</protein>
<dbReference type="Proteomes" id="UP001148018">
    <property type="component" value="Unassembled WGS sequence"/>
</dbReference>
<dbReference type="EMBL" id="JANIIK010000038">
    <property type="protein sequence ID" value="KAJ3610299.1"/>
    <property type="molecule type" value="Genomic_DNA"/>
</dbReference>
<comment type="caution">
    <text evidence="2">The sequence shown here is derived from an EMBL/GenBank/DDBJ whole genome shotgun (WGS) entry which is preliminary data.</text>
</comment>